<dbReference type="PANTHER" id="PTHR39153">
    <property type="entry name" value="AGR244WP"/>
    <property type="match status" value="1"/>
</dbReference>
<dbReference type="EMBL" id="KV749161">
    <property type="protein sequence ID" value="OCL10805.1"/>
    <property type="molecule type" value="Genomic_DNA"/>
</dbReference>
<dbReference type="OrthoDB" id="3979469at2759"/>
<reference evidence="1 2" key="1">
    <citation type="journal article" date="2016" name="Nat. Commun.">
        <title>Ectomycorrhizal ecology is imprinted in the genome of the dominant symbiotic fungus Cenococcum geophilum.</title>
        <authorList>
            <consortium name="DOE Joint Genome Institute"/>
            <person name="Peter M."/>
            <person name="Kohler A."/>
            <person name="Ohm R.A."/>
            <person name="Kuo A."/>
            <person name="Krutzmann J."/>
            <person name="Morin E."/>
            <person name="Arend M."/>
            <person name="Barry K.W."/>
            <person name="Binder M."/>
            <person name="Choi C."/>
            <person name="Clum A."/>
            <person name="Copeland A."/>
            <person name="Grisel N."/>
            <person name="Haridas S."/>
            <person name="Kipfer T."/>
            <person name="LaButti K."/>
            <person name="Lindquist E."/>
            <person name="Lipzen A."/>
            <person name="Maire R."/>
            <person name="Meier B."/>
            <person name="Mihaltcheva S."/>
            <person name="Molinier V."/>
            <person name="Murat C."/>
            <person name="Poggeler S."/>
            <person name="Quandt C.A."/>
            <person name="Sperisen C."/>
            <person name="Tritt A."/>
            <person name="Tisserant E."/>
            <person name="Crous P.W."/>
            <person name="Henrissat B."/>
            <person name="Nehls U."/>
            <person name="Egli S."/>
            <person name="Spatafora J.W."/>
            <person name="Grigoriev I.V."/>
            <person name="Martin F.M."/>
        </authorList>
    </citation>
    <scope>NUCLEOTIDE SEQUENCE [LARGE SCALE GENOMIC DNA]</scope>
    <source>
        <strain evidence="1 2">CBS 207.34</strain>
    </source>
</reference>
<gene>
    <name evidence="1" type="ORF">AOQ84DRAFT_314866</name>
</gene>
<evidence type="ECO:0008006" key="3">
    <source>
        <dbReference type="Google" id="ProtNLM"/>
    </source>
</evidence>
<dbReference type="InterPro" id="IPR038882">
    <property type="entry name" value="Rcf3"/>
</dbReference>
<dbReference type="PANTHER" id="PTHR39153:SF1">
    <property type="entry name" value="AGR244WP"/>
    <property type="match status" value="1"/>
</dbReference>
<evidence type="ECO:0000313" key="2">
    <source>
        <dbReference type="Proteomes" id="UP000250140"/>
    </source>
</evidence>
<dbReference type="AlphaFoldDB" id="A0A8E2JV43"/>
<protein>
    <recommendedName>
        <fullName evidence="3">Imidazoleglycerol-phosphate dehydratase</fullName>
    </recommendedName>
</protein>
<organism evidence="1 2">
    <name type="scientific">Glonium stellatum</name>
    <dbReference type="NCBI Taxonomy" id="574774"/>
    <lineage>
        <taxon>Eukaryota</taxon>
        <taxon>Fungi</taxon>
        <taxon>Dikarya</taxon>
        <taxon>Ascomycota</taxon>
        <taxon>Pezizomycotina</taxon>
        <taxon>Dothideomycetes</taxon>
        <taxon>Pleosporomycetidae</taxon>
        <taxon>Gloniales</taxon>
        <taxon>Gloniaceae</taxon>
        <taxon>Glonium</taxon>
    </lineage>
</organism>
<keyword evidence="2" id="KW-1185">Reference proteome</keyword>
<dbReference type="Proteomes" id="UP000250140">
    <property type="component" value="Unassembled WGS sequence"/>
</dbReference>
<accession>A0A8E2JV43</accession>
<proteinExistence type="predicted"/>
<evidence type="ECO:0000313" key="1">
    <source>
        <dbReference type="EMBL" id="OCL10805.1"/>
    </source>
</evidence>
<sequence length="123" mass="13705">MRHHGSLTKDEEMNNAAWEAARGATTGAVKWGLYAGAAGAAAYAFSPMYRGLTIQFKVYLQMAGMIVGSMVEADKRMLAYETRVRHHKRMVRDMEVWRRYEADFESKGTPGVGGEGNVRRTDG</sequence>
<name>A0A8E2JV43_9PEZI</name>